<dbReference type="PANTHER" id="PTHR36566">
    <property type="entry name" value="NICKEL INSERTION PROTEIN-RELATED"/>
    <property type="match status" value="1"/>
</dbReference>
<dbReference type="GO" id="GO:0016829">
    <property type="term" value="F:lyase activity"/>
    <property type="evidence" value="ECO:0007669"/>
    <property type="project" value="UniProtKB-UniRule"/>
</dbReference>
<keyword evidence="2" id="KW-0456">Lyase</keyword>
<dbReference type="NCBIfam" id="TIGR00299">
    <property type="entry name" value="nickel pincer cofactor biosynthesis protein LarC"/>
    <property type="match status" value="1"/>
</dbReference>
<dbReference type="PANTHER" id="PTHR36566:SF1">
    <property type="entry name" value="PYRIDINIUM-3,5-BISTHIOCARBOXYLIC ACID MONONUCLEOTIDE NICKEL INSERTION PROTEIN"/>
    <property type="match status" value="1"/>
</dbReference>
<evidence type="ECO:0000313" key="4">
    <source>
        <dbReference type="Proteomes" id="UP000095255"/>
    </source>
</evidence>
<evidence type="ECO:0000256" key="1">
    <source>
        <dbReference type="ARBA" id="ARBA00022596"/>
    </source>
</evidence>
<comment type="caution">
    <text evidence="3">The sequence shown here is derived from an EMBL/GenBank/DDBJ whole genome shotgun (WGS) entry which is preliminary data.</text>
</comment>
<proteinExistence type="inferred from homology"/>
<dbReference type="InterPro" id="IPR002822">
    <property type="entry name" value="Ni_insertion"/>
</dbReference>
<dbReference type="EC" id="4.99.1.12" evidence="2"/>
<protein>
    <recommendedName>
        <fullName evidence="2">Pyridinium-3,5-bisthiocarboxylic acid mononucleotide nickel insertion protein</fullName>
        <shortName evidence="2">P2TMN nickel insertion protein</shortName>
        <ecNumber evidence="2">4.99.1.12</ecNumber>
    </recommendedName>
    <alternativeName>
        <fullName evidence="2">Nickel-pincer cofactor biosynthesis protein LarC</fullName>
    </alternativeName>
</protein>
<dbReference type="GO" id="GO:0051604">
    <property type="term" value="P:protein maturation"/>
    <property type="evidence" value="ECO:0007669"/>
    <property type="project" value="UniProtKB-UniRule"/>
</dbReference>
<evidence type="ECO:0000256" key="2">
    <source>
        <dbReference type="HAMAP-Rule" id="MF_01074"/>
    </source>
</evidence>
<name>A0A1E5L974_9FIRM</name>
<keyword evidence="4" id="KW-1185">Reference proteome</keyword>
<accession>A0A1E5L974</accession>
<dbReference type="EMBL" id="MJAT01000003">
    <property type="protein sequence ID" value="OEH86493.1"/>
    <property type="molecule type" value="Genomic_DNA"/>
</dbReference>
<comment type="similarity">
    <text evidence="2">Belongs to the LarC family.</text>
</comment>
<comment type="function">
    <text evidence="2">Involved in the biosynthesis of a nickel-pincer cofactor ((SCS)Ni(II) pincer complex). Binds Ni(2+), and functions in nickel delivery to pyridinium-3,5-bisthiocarboxylic acid mononucleotide (P2TMN), to form the mature cofactor. Is thus probably required for the activation of nickel-pincer cofactor-dependent enzymes.</text>
</comment>
<dbReference type="GO" id="GO:0016151">
    <property type="term" value="F:nickel cation binding"/>
    <property type="evidence" value="ECO:0007669"/>
    <property type="project" value="UniProtKB-UniRule"/>
</dbReference>
<dbReference type="Pfam" id="PF01969">
    <property type="entry name" value="Ni_insertion"/>
    <property type="match status" value="1"/>
</dbReference>
<dbReference type="Gene3D" id="3.10.20.300">
    <property type="entry name" value="mk0293 like domain"/>
    <property type="match status" value="1"/>
</dbReference>
<dbReference type="RefSeq" id="WP_069701088.1">
    <property type="nucleotide sequence ID" value="NZ_MJAT01000003.1"/>
</dbReference>
<evidence type="ECO:0000313" key="3">
    <source>
        <dbReference type="EMBL" id="OEH86493.1"/>
    </source>
</evidence>
<dbReference type="STRING" id="1390249.BHU72_12830"/>
<dbReference type="Gene3D" id="3.30.70.1380">
    <property type="entry name" value="Transcriptional regulatory protein pf0864 domain like"/>
    <property type="match status" value="1"/>
</dbReference>
<keyword evidence="1 2" id="KW-0533">Nickel</keyword>
<dbReference type="HAMAP" id="MF_01074">
    <property type="entry name" value="LarC"/>
    <property type="match status" value="1"/>
</dbReference>
<sequence length="417" mass="45742">MSKVLYIDPVSGISGDMFLAACVDLGVDQEVLCSSLQSLAVDPFKISFEVVKKEGIRCLATDITFLTHEVHDGHGEYMKHTHAHRHLHHIHATIQTSLLSDSVKSIAMQIFQCIAEAEAKIHGTTIEKVHFHEVGAMDSIIDIIGAAICIDQLQVDQIICGHVPTGYGTVSCDHGLFPIPAPATLEILAGVPIRSVMIEHELTTPTGAAILKTIVHSYSAQIPSMVVEKVGYGAGKKDLEQPNILRLVLGSKVDEQSQILPNVESIQTPFNHQTMYAIETTIDDMQPELYQYMIDQIMSAGAKEVTIVPAIIKKGRNGSILKVLTDTSALPRVKEMIFRESSTLGVRLWPVARESLHRTYHDVTVRGHKISVKVGHLHDEEINYAPEFEDCRQVANVTGIPLKTIYQEAIANALGSA</sequence>
<dbReference type="OrthoDB" id="9765625at2"/>
<dbReference type="Proteomes" id="UP000095255">
    <property type="component" value="Unassembled WGS sequence"/>
</dbReference>
<reference evidence="3 4" key="1">
    <citation type="submission" date="2016-09" db="EMBL/GenBank/DDBJ databases">
        <title>Desulfuribacillus arsenicus sp. nov., an obligately anaerobic, dissimilatory arsenic- and antimonate-reducing bacterium isolated from anoxic sediments.</title>
        <authorList>
            <person name="Abin C.A."/>
            <person name="Hollibaugh J.T."/>
        </authorList>
    </citation>
    <scope>NUCLEOTIDE SEQUENCE [LARGE SCALE GENOMIC DNA]</scope>
    <source>
        <strain evidence="3 4">MLFW-2</strain>
    </source>
</reference>
<comment type="catalytic activity">
    <reaction evidence="2">
        <text>Ni(II)-pyridinium-3,5-bisthiocarboxylate mononucleotide = pyridinium-3,5-bisthiocarboxylate mononucleotide + Ni(2+)</text>
        <dbReference type="Rhea" id="RHEA:54784"/>
        <dbReference type="ChEBI" id="CHEBI:49786"/>
        <dbReference type="ChEBI" id="CHEBI:137372"/>
        <dbReference type="ChEBI" id="CHEBI:137373"/>
        <dbReference type="EC" id="4.99.1.12"/>
    </reaction>
</comment>
<dbReference type="AlphaFoldDB" id="A0A1E5L974"/>
<organism evidence="3 4">
    <name type="scientific">Desulfuribacillus stibiiarsenatis</name>
    <dbReference type="NCBI Taxonomy" id="1390249"/>
    <lineage>
        <taxon>Bacteria</taxon>
        <taxon>Bacillati</taxon>
        <taxon>Bacillota</taxon>
        <taxon>Desulfuribacillia</taxon>
        <taxon>Desulfuribacillales</taxon>
        <taxon>Desulfuribacillaceae</taxon>
        <taxon>Desulfuribacillus</taxon>
    </lineage>
</organism>
<gene>
    <name evidence="2" type="primary">larC</name>
    <name evidence="3" type="ORF">BHU72_12830</name>
</gene>